<accession>A0A6A6ED64</accession>
<dbReference type="OrthoDB" id="3791143at2759"/>
<dbReference type="AlphaFoldDB" id="A0A6A6ED64"/>
<gene>
    <name evidence="2" type="ORF">K469DRAFT_737472</name>
</gene>
<protein>
    <submittedName>
        <fullName evidence="2">Uncharacterized protein</fullName>
    </submittedName>
</protein>
<organism evidence="2 3">
    <name type="scientific">Zopfia rhizophila CBS 207.26</name>
    <dbReference type="NCBI Taxonomy" id="1314779"/>
    <lineage>
        <taxon>Eukaryota</taxon>
        <taxon>Fungi</taxon>
        <taxon>Dikarya</taxon>
        <taxon>Ascomycota</taxon>
        <taxon>Pezizomycotina</taxon>
        <taxon>Dothideomycetes</taxon>
        <taxon>Dothideomycetes incertae sedis</taxon>
        <taxon>Zopfiaceae</taxon>
        <taxon>Zopfia</taxon>
    </lineage>
</organism>
<evidence type="ECO:0000256" key="1">
    <source>
        <dbReference type="SAM" id="MobiDB-lite"/>
    </source>
</evidence>
<name>A0A6A6ED64_9PEZI</name>
<dbReference type="Proteomes" id="UP000800200">
    <property type="component" value="Unassembled WGS sequence"/>
</dbReference>
<reference evidence="2" key="1">
    <citation type="journal article" date="2020" name="Stud. Mycol.">
        <title>101 Dothideomycetes genomes: a test case for predicting lifestyles and emergence of pathogens.</title>
        <authorList>
            <person name="Haridas S."/>
            <person name="Albert R."/>
            <person name="Binder M."/>
            <person name="Bloem J."/>
            <person name="Labutti K."/>
            <person name="Salamov A."/>
            <person name="Andreopoulos B."/>
            <person name="Baker S."/>
            <person name="Barry K."/>
            <person name="Bills G."/>
            <person name="Bluhm B."/>
            <person name="Cannon C."/>
            <person name="Castanera R."/>
            <person name="Culley D."/>
            <person name="Daum C."/>
            <person name="Ezra D."/>
            <person name="Gonzalez J."/>
            <person name="Henrissat B."/>
            <person name="Kuo A."/>
            <person name="Liang C."/>
            <person name="Lipzen A."/>
            <person name="Lutzoni F."/>
            <person name="Magnuson J."/>
            <person name="Mondo S."/>
            <person name="Nolan M."/>
            <person name="Ohm R."/>
            <person name="Pangilinan J."/>
            <person name="Park H.-J."/>
            <person name="Ramirez L."/>
            <person name="Alfaro M."/>
            <person name="Sun H."/>
            <person name="Tritt A."/>
            <person name="Yoshinaga Y."/>
            <person name="Zwiers L.-H."/>
            <person name="Turgeon B."/>
            <person name="Goodwin S."/>
            <person name="Spatafora J."/>
            <person name="Crous P."/>
            <person name="Grigoriev I."/>
        </authorList>
    </citation>
    <scope>NUCLEOTIDE SEQUENCE</scope>
    <source>
        <strain evidence="2">CBS 207.26</strain>
    </source>
</reference>
<keyword evidence="3" id="KW-1185">Reference proteome</keyword>
<feature type="region of interest" description="Disordered" evidence="1">
    <location>
        <begin position="61"/>
        <end position="84"/>
    </location>
</feature>
<dbReference type="EMBL" id="ML994623">
    <property type="protein sequence ID" value="KAF2188732.1"/>
    <property type="molecule type" value="Genomic_DNA"/>
</dbReference>
<evidence type="ECO:0000313" key="3">
    <source>
        <dbReference type="Proteomes" id="UP000800200"/>
    </source>
</evidence>
<evidence type="ECO:0000313" key="2">
    <source>
        <dbReference type="EMBL" id="KAF2188732.1"/>
    </source>
</evidence>
<proteinExistence type="predicted"/>
<sequence length="241" mass="27342">MKKTKHATVPQLCANCTCSSFPLILCQKKNTRSARRQRESVNKISESQTFEQELRDVASQRVADAPSESINAAPPSNAPLHPESDTEFDVQFADNFDGIDWQRLQDWIYRHGYRVCLRSNPERIYFICRYCHQHKIIDAGGQGKYEVTLSTSTAAAHLQSNRRGHNYTLSGQQKSHLAPGQKTLLDVGNAMGHFNVQAFRLGIVSWLVKNNHPLRELETPAFRAMIEEANPEALDALWKNH</sequence>